<organism evidence="1 2">
    <name type="scientific">Methanosphaerula palustris (strain ATCC BAA-1556 / DSM 19958 / E1-9c)</name>
    <dbReference type="NCBI Taxonomy" id="521011"/>
    <lineage>
        <taxon>Archaea</taxon>
        <taxon>Methanobacteriati</taxon>
        <taxon>Methanobacteriota</taxon>
        <taxon>Stenosarchaea group</taxon>
        <taxon>Methanomicrobia</taxon>
        <taxon>Methanomicrobiales</taxon>
        <taxon>Methanoregulaceae</taxon>
        <taxon>Methanosphaerula</taxon>
    </lineage>
</organism>
<dbReference type="KEGG" id="mpl:Mpal_1175"/>
<proteinExistence type="predicted"/>
<protein>
    <recommendedName>
        <fullName evidence="3">DGC domain protein</fullName>
    </recommendedName>
</protein>
<sequence>MEFEIVKIAKMIGKCPTCEEYAEKNATTPPKITVMACEGACAKGEVPRRVANIIAHRLSRDETVRICLGGAFTKDTGQRNLVRRAEEVIAIESCFIACSSRMMAGVLPDLTPTVVQADTKYDEPLPFGVDEVPDEMLSIYAYQVAEQIVHEHIRNGGICCAPTRKKECCADIHIPRSSDGCGK</sequence>
<keyword evidence="2" id="KW-1185">Reference proteome</keyword>
<evidence type="ECO:0000313" key="1">
    <source>
        <dbReference type="EMBL" id="ACL16517.1"/>
    </source>
</evidence>
<dbReference type="HOGENOM" id="CLU_126377_0_0_2"/>
<dbReference type="STRING" id="521011.Mpal_1175"/>
<dbReference type="GeneID" id="7270442"/>
<dbReference type="Pfam" id="PF08859">
    <property type="entry name" value="DGC"/>
    <property type="match status" value="1"/>
</dbReference>
<dbReference type="AlphaFoldDB" id="B8GHB2"/>
<dbReference type="Proteomes" id="UP000002457">
    <property type="component" value="Chromosome"/>
</dbReference>
<accession>B8GHB2</accession>
<dbReference type="EMBL" id="CP001338">
    <property type="protein sequence ID" value="ACL16517.1"/>
    <property type="molecule type" value="Genomic_DNA"/>
</dbReference>
<evidence type="ECO:0008006" key="3">
    <source>
        <dbReference type="Google" id="ProtNLM"/>
    </source>
</evidence>
<dbReference type="RefSeq" id="WP_012617836.1">
    <property type="nucleotide sequence ID" value="NC_011832.1"/>
</dbReference>
<evidence type="ECO:0000313" key="2">
    <source>
        <dbReference type="Proteomes" id="UP000002457"/>
    </source>
</evidence>
<reference evidence="1 2" key="1">
    <citation type="journal article" date="2015" name="Genome Announc.">
        <title>Complete Genome Sequence of Methanosphaerula palustris E1-9CT, a Hydrogenotrophic Methanogen Isolated from a Minerotrophic Fen Peatland.</title>
        <authorList>
            <person name="Cadillo-Quiroz H."/>
            <person name="Browne P."/>
            <person name="Kyrpides N."/>
            <person name="Woyke T."/>
            <person name="Goodwin L."/>
            <person name="Detter C."/>
            <person name="Yavitt J.B."/>
            <person name="Zinder S.H."/>
        </authorList>
    </citation>
    <scope>NUCLEOTIDE SEQUENCE [LARGE SCALE GENOMIC DNA]</scope>
    <source>
        <strain evidence="2">ATCC BAA-1556 / DSM 19958 / E1-9c</strain>
    </source>
</reference>
<gene>
    <name evidence="1" type="ordered locus">Mpal_1175</name>
</gene>
<dbReference type="eggNOG" id="arCOG03333">
    <property type="taxonomic scope" value="Archaea"/>
</dbReference>
<name>B8GHB2_METPE</name>
<dbReference type="InterPro" id="IPR014958">
    <property type="entry name" value="DGC"/>
</dbReference>